<dbReference type="PANTHER" id="PTHR46401">
    <property type="entry name" value="GLYCOSYLTRANSFERASE WBBK-RELATED"/>
    <property type="match status" value="1"/>
</dbReference>
<dbReference type="Pfam" id="PF00534">
    <property type="entry name" value="Glycos_transf_1"/>
    <property type="match status" value="1"/>
</dbReference>
<feature type="domain" description="Glycosyl transferase family 1" evidence="2">
    <location>
        <begin position="199"/>
        <end position="335"/>
    </location>
</feature>
<evidence type="ECO:0000259" key="2">
    <source>
        <dbReference type="Pfam" id="PF00534"/>
    </source>
</evidence>
<proteinExistence type="predicted"/>
<dbReference type="InterPro" id="IPR028098">
    <property type="entry name" value="Glyco_trans_4-like_N"/>
</dbReference>
<protein>
    <recommendedName>
        <fullName evidence="6">Glycosyl transferase family 1 domain-containing protein</fullName>
    </recommendedName>
</protein>
<feature type="domain" description="Glycosyltransferase subfamily 4-like N-terminal" evidence="3">
    <location>
        <begin position="15"/>
        <end position="175"/>
    </location>
</feature>
<dbReference type="PANTHER" id="PTHR46401:SF2">
    <property type="entry name" value="GLYCOSYLTRANSFERASE WBBK-RELATED"/>
    <property type="match status" value="1"/>
</dbReference>
<dbReference type="GO" id="GO:0016757">
    <property type="term" value="F:glycosyltransferase activity"/>
    <property type="evidence" value="ECO:0007669"/>
    <property type="project" value="InterPro"/>
</dbReference>
<gene>
    <name evidence="4" type="ORF">A2382_00825</name>
</gene>
<dbReference type="InterPro" id="IPR001296">
    <property type="entry name" value="Glyco_trans_1"/>
</dbReference>
<evidence type="ECO:0000313" key="5">
    <source>
        <dbReference type="Proteomes" id="UP000178999"/>
    </source>
</evidence>
<accession>A0A1F8CSR9</accession>
<sequence length="358" mass="39975">MKIGIDISQIVYGTGVSVYTKNLVKNLLAIDHENKYILFAGVGRRKKEIEEFSSELSGNFQLVVKFFPPTLADFVWNRLHTLDIERFIGKVDLFHSSDWAEPRAGVKKITTIHDLSPLVQPDLIDRKIVDVHRRKLEWVKKESDGIIVPSGSTMTDLVAHGFKQEKIVVIHEGVEEIFKPVGQDKIKDVKKTFAIAGEYLLVVGSNPRKNIKRIIEAYNKLPSSQNLSLVIVGDNYLGENFEGVKFIGRVSDLELVSLYSGASALIYATLYEGFGLPVIQAMACGCPVVTSNVSSLPEIAGKAAFLVDPLDVGQIALGVETVLKKRATYIKNGYERVRSFTWKKMARETLMVYSKLEN</sequence>
<name>A0A1F8CSR9_9BACT</name>
<dbReference type="Gene3D" id="3.40.50.2000">
    <property type="entry name" value="Glycogen Phosphorylase B"/>
    <property type="match status" value="2"/>
</dbReference>
<comment type="caution">
    <text evidence="4">The sequence shown here is derived from an EMBL/GenBank/DDBJ whole genome shotgun (WGS) entry which is preliminary data.</text>
</comment>
<organism evidence="4 5">
    <name type="scientific">Candidatus Woesebacteria bacterium RIFOXYB1_FULL_38_16</name>
    <dbReference type="NCBI Taxonomy" id="1802538"/>
    <lineage>
        <taxon>Bacteria</taxon>
        <taxon>Candidatus Woeseibacteriota</taxon>
    </lineage>
</organism>
<dbReference type="SUPFAM" id="SSF53756">
    <property type="entry name" value="UDP-Glycosyltransferase/glycogen phosphorylase"/>
    <property type="match status" value="1"/>
</dbReference>
<dbReference type="STRING" id="1802538.A2382_00825"/>
<evidence type="ECO:0008006" key="6">
    <source>
        <dbReference type="Google" id="ProtNLM"/>
    </source>
</evidence>
<keyword evidence="1" id="KW-0808">Transferase</keyword>
<reference evidence="4 5" key="1">
    <citation type="journal article" date="2016" name="Nat. Commun.">
        <title>Thousands of microbial genomes shed light on interconnected biogeochemical processes in an aquifer system.</title>
        <authorList>
            <person name="Anantharaman K."/>
            <person name="Brown C.T."/>
            <person name="Hug L.A."/>
            <person name="Sharon I."/>
            <person name="Castelle C.J."/>
            <person name="Probst A.J."/>
            <person name="Thomas B.C."/>
            <person name="Singh A."/>
            <person name="Wilkins M.J."/>
            <person name="Karaoz U."/>
            <person name="Brodie E.L."/>
            <person name="Williams K.H."/>
            <person name="Hubbard S.S."/>
            <person name="Banfield J.F."/>
        </authorList>
    </citation>
    <scope>NUCLEOTIDE SEQUENCE [LARGE SCALE GENOMIC DNA]</scope>
</reference>
<dbReference type="EMBL" id="MGHY01000018">
    <property type="protein sequence ID" value="OGM79311.1"/>
    <property type="molecule type" value="Genomic_DNA"/>
</dbReference>
<dbReference type="GO" id="GO:0009103">
    <property type="term" value="P:lipopolysaccharide biosynthetic process"/>
    <property type="evidence" value="ECO:0007669"/>
    <property type="project" value="TreeGrafter"/>
</dbReference>
<dbReference type="AlphaFoldDB" id="A0A1F8CSR9"/>
<dbReference type="CDD" id="cd03809">
    <property type="entry name" value="GT4_MtfB-like"/>
    <property type="match status" value="1"/>
</dbReference>
<evidence type="ECO:0000256" key="1">
    <source>
        <dbReference type="ARBA" id="ARBA00022679"/>
    </source>
</evidence>
<dbReference type="Pfam" id="PF13439">
    <property type="entry name" value="Glyco_transf_4"/>
    <property type="match status" value="1"/>
</dbReference>
<dbReference type="Proteomes" id="UP000178999">
    <property type="component" value="Unassembled WGS sequence"/>
</dbReference>
<evidence type="ECO:0000259" key="3">
    <source>
        <dbReference type="Pfam" id="PF13439"/>
    </source>
</evidence>
<evidence type="ECO:0000313" key="4">
    <source>
        <dbReference type="EMBL" id="OGM79311.1"/>
    </source>
</evidence>